<keyword evidence="3" id="KW-1185">Reference proteome</keyword>
<dbReference type="InterPro" id="IPR036047">
    <property type="entry name" value="F-box-like_dom_sf"/>
</dbReference>
<dbReference type="InterPro" id="IPR006527">
    <property type="entry name" value="F-box-assoc_dom_typ1"/>
</dbReference>
<dbReference type="Proteomes" id="UP000824120">
    <property type="component" value="Chromosome 2"/>
</dbReference>
<dbReference type="InterPro" id="IPR050796">
    <property type="entry name" value="SCF_F-box_component"/>
</dbReference>
<dbReference type="AlphaFoldDB" id="A0A9J6ACU5"/>
<gene>
    <name evidence="2" type="ORF">H5410_007578</name>
</gene>
<dbReference type="PANTHER" id="PTHR31672:SF13">
    <property type="entry name" value="F-BOX PROTEIN CPR30-LIKE"/>
    <property type="match status" value="1"/>
</dbReference>
<protein>
    <recommendedName>
        <fullName evidence="1">F-box domain-containing protein</fullName>
    </recommendedName>
</protein>
<dbReference type="InterPro" id="IPR017451">
    <property type="entry name" value="F-box-assoc_interact_dom"/>
</dbReference>
<evidence type="ECO:0000313" key="3">
    <source>
        <dbReference type="Proteomes" id="UP000824120"/>
    </source>
</evidence>
<dbReference type="NCBIfam" id="TIGR01640">
    <property type="entry name" value="F_box_assoc_1"/>
    <property type="match status" value="1"/>
</dbReference>
<name>A0A9J6ACU5_SOLCO</name>
<dbReference type="SUPFAM" id="SSF81383">
    <property type="entry name" value="F-box domain"/>
    <property type="match status" value="2"/>
</dbReference>
<reference evidence="2 3" key="1">
    <citation type="submission" date="2020-09" db="EMBL/GenBank/DDBJ databases">
        <title>De no assembly of potato wild relative species, Solanum commersonii.</title>
        <authorList>
            <person name="Cho K."/>
        </authorList>
    </citation>
    <scope>NUCLEOTIDE SEQUENCE [LARGE SCALE GENOMIC DNA]</scope>
    <source>
        <strain evidence="2">LZ3.2</strain>
        <tissue evidence="2">Leaf</tissue>
    </source>
</reference>
<dbReference type="SMART" id="SM00256">
    <property type="entry name" value="FBOX"/>
    <property type="match status" value="2"/>
</dbReference>
<sequence>MILKKMKKARRITDIPCLHEEILGVIFSRLPVKTLLRLKCSNKGYFDLISSPWFMTLHRKRFSSDPDNHCIFVQTGKINRLIRIQNPGNLIKLNEPCRTDYTVIGSINGLICLVTNIASRQWICLWNPSINQYKMFPVHNDNPEKTHKCDVSMGFEYEKGSDDYKVIRVLSYKTGWPLTILEIYSTNSDSWKEKMKNARRITDNPYLVNEILEGIFLRLPVKTLLRLKCVCKRYCDLISSPWFITLHRKIFNSEPYNHCILVQTGEINRLIRIQNPGCLIKINEPCTSNYTVVGSINGLVCLVTTTGPRKLICLWNPSINQFKMFPPMRRRMTRYIDVSMGFGYEKDSDDYKVMRVLSYKTVWPPTTLLEVYSTKLESWTVRKFDVHLKMSTCRCDVIVEGFTYWVAKDLDESTVLVSFELSSDDLRLIPVRESLITESQSFEATNYHGSFALLVYSSPSEFKACLEVWMVEDVSADAYRWQKKFTFRMDFEFSRHWGLTCGDIVVKNAPNMPFLFNLTTKQMSVIGINPILSLFNYTESLVSIEGFKRIRNQQKVRRRRNDSLPQKNQQDRDNRHIAELRDLNV</sequence>
<comment type="caution">
    <text evidence="2">The sequence shown here is derived from an EMBL/GenBank/DDBJ whole genome shotgun (WGS) entry which is preliminary data.</text>
</comment>
<dbReference type="Gene3D" id="1.20.1280.50">
    <property type="match status" value="1"/>
</dbReference>
<dbReference type="Pfam" id="PF07734">
    <property type="entry name" value="FBA_1"/>
    <property type="match status" value="2"/>
</dbReference>
<dbReference type="PANTHER" id="PTHR31672">
    <property type="entry name" value="BNACNNG10540D PROTEIN"/>
    <property type="match status" value="1"/>
</dbReference>
<feature type="domain" description="F-box" evidence="1">
    <location>
        <begin position="18"/>
        <end position="61"/>
    </location>
</feature>
<proteinExistence type="predicted"/>
<evidence type="ECO:0000259" key="1">
    <source>
        <dbReference type="SMART" id="SM00256"/>
    </source>
</evidence>
<feature type="domain" description="F-box" evidence="1">
    <location>
        <begin position="207"/>
        <end position="245"/>
    </location>
</feature>
<evidence type="ECO:0000313" key="2">
    <source>
        <dbReference type="EMBL" id="KAG5622360.1"/>
    </source>
</evidence>
<dbReference type="InterPro" id="IPR001810">
    <property type="entry name" value="F-box_dom"/>
</dbReference>
<dbReference type="OrthoDB" id="1867629at2759"/>
<dbReference type="Pfam" id="PF00646">
    <property type="entry name" value="F-box"/>
    <property type="match status" value="2"/>
</dbReference>
<accession>A0A9J6ACU5</accession>
<organism evidence="2 3">
    <name type="scientific">Solanum commersonii</name>
    <name type="common">Commerson's wild potato</name>
    <name type="synonym">Commerson's nightshade</name>
    <dbReference type="NCBI Taxonomy" id="4109"/>
    <lineage>
        <taxon>Eukaryota</taxon>
        <taxon>Viridiplantae</taxon>
        <taxon>Streptophyta</taxon>
        <taxon>Embryophyta</taxon>
        <taxon>Tracheophyta</taxon>
        <taxon>Spermatophyta</taxon>
        <taxon>Magnoliopsida</taxon>
        <taxon>eudicotyledons</taxon>
        <taxon>Gunneridae</taxon>
        <taxon>Pentapetalae</taxon>
        <taxon>asterids</taxon>
        <taxon>lamiids</taxon>
        <taxon>Solanales</taxon>
        <taxon>Solanaceae</taxon>
        <taxon>Solanoideae</taxon>
        <taxon>Solaneae</taxon>
        <taxon>Solanum</taxon>
    </lineage>
</organism>
<dbReference type="EMBL" id="JACXVP010000002">
    <property type="protein sequence ID" value="KAG5622360.1"/>
    <property type="molecule type" value="Genomic_DNA"/>
</dbReference>